<sequence length="33" mass="3465">MLMPTAVAAAATSESCWSVTILSDQNRRNPAAT</sequence>
<dbReference type="AlphaFoldDB" id="X0YQQ4"/>
<accession>X0YQQ4</accession>
<dbReference type="EMBL" id="BARS01054488">
    <property type="protein sequence ID" value="GAG49212.1"/>
    <property type="molecule type" value="Genomic_DNA"/>
</dbReference>
<comment type="caution">
    <text evidence="1">The sequence shown here is derived from an EMBL/GenBank/DDBJ whole genome shotgun (WGS) entry which is preliminary data.</text>
</comment>
<protein>
    <submittedName>
        <fullName evidence="1">Uncharacterized protein</fullName>
    </submittedName>
</protein>
<feature type="non-terminal residue" evidence="1">
    <location>
        <position position="33"/>
    </location>
</feature>
<name>X0YQQ4_9ZZZZ</name>
<evidence type="ECO:0000313" key="1">
    <source>
        <dbReference type="EMBL" id="GAG49212.1"/>
    </source>
</evidence>
<proteinExistence type="predicted"/>
<gene>
    <name evidence="1" type="ORF">S01H1_80655</name>
</gene>
<reference evidence="1" key="1">
    <citation type="journal article" date="2014" name="Front. Microbiol.">
        <title>High frequency of phylogenetically diverse reductive dehalogenase-homologous genes in deep subseafloor sedimentary metagenomes.</title>
        <authorList>
            <person name="Kawai M."/>
            <person name="Futagami T."/>
            <person name="Toyoda A."/>
            <person name="Takaki Y."/>
            <person name="Nishi S."/>
            <person name="Hori S."/>
            <person name="Arai W."/>
            <person name="Tsubouchi T."/>
            <person name="Morono Y."/>
            <person name="Uchiyama I."/>
            <person name="Ito T."/>
            <person name="Fujiyama A."/>
            <person name="Inagaki F."/>
            <person name="Takami H."/>
        </authorList>
    </citation>
    <scope>NUCLEOTIDE SEQUENCE</scope>
    <source>
        <strain evidence="1">Expedition CK06-06</strain>
    </source>
</reference>
<organism evidence="1">
    <name type="scientific">marine sediment metagenome</name>
    <dbReference type="NCBI Taxonomy" id="412755"/>
    <lineage>
        <taxon>unclassified sequences</taxon>
        <taxon>metagenomes</taxon>
        <taxon>ecological metagenomes</taxon>
    </lineage>
</organism>